<dbReference type="PANTHER" id="PTHR14577:SF0">
    <property type="entry name" value="NUCLEOLAR PROTEIN 12"/>
    <property type="match status" value="1"/>
</dbReference>
<dbReference type="Pfam" id="PF09805">
    <property type="entry name" value="Nop25"/>
    <property type="match status" value="1"/>
</dbReference>
<feature type="region of interest" description="Disordered" evidence="5">
    <location>
        <begin position="73"/>
        <end position="218"/>
    </location>
</feature>
<dbReference type="OrthoDB" id="551633at2759"/>
<feature type="compositionally biased region" description="Basic residues" evidence="5">
    <location>
        <begin position="209"/>
        <end position="218"/>
    </location>
</feature>
<evidence type="ECO:0008006" key="9">
    <source>
        <dbReference type="Google" id="ProtNLM"/>
    </source>
</evidence>
<keyword evidence="4" id="KW-0539">Nucleus</keyword>
<evidence type="ECO:0000256" key="3">
    <source>
        <dbReference type="ARBA" id="ARBA00023054"/>
    </source>
</evidence>
<evidence type="ECO:0000256" key="5">
    <source>
        <dbReference type="SAM" id="MobiDB-lite"/>
    </source>
</evidence>
<comment type="similarity">
    <text evidence="2">Belongs to the RRP17 family.</text>
</comment>
<proteinExistence type="inferred from homology"/>
<comment type="subcellular location">
    <subcellularLocation>
        <location evidence="1">Nucleus</location>
        <location evidence="1">Nucleolus</location>
    </subcellularLocation>
</comment>
<feature type="compositionally biased region" description="Basic and acidic residues" evidence="5">
    <location>
        <begin position="73"/>
        <end position="86"/>
    </location>
</feature>
<dbReference type="AlphaFoldDB" id="A0A507APC1"/>
<feature type="compositionally biased region" description="Acidic residues" evidence="5">
    <location>
        <begin position="98"/>
        <end position="118"/>
    </location>
</feature>
<dbReference type="InParanoid" id="A0A507APC1"/>
<dbReference type="FunCoup" id="A0A507APC1">
    <property type="interactions" value="204"/>
</dbReference>
<dbReference type="EMBL" id="SKBQ01000007">
    <property type="protein sequence ID" value="TPX08195.1"/>
    <property type="molecule type" value="Genomic_DNA"/>
</dbReference>
<gene>
    <name evidence="6" type="ORF">E0L32_001770</name>
    <name evidence="7" type="ORF">E0L32_001909</name>
</gene>
<dbReference type="Proteomes" id="UP000319257">
    <property type="component" value="Unassembled WGS sequence"/>
</dbReference>
<dbReference type="GO" id="GO:0019843">
    <property type="term" value="F:rRNA binding"/>
    <property type="evidence" value="ECO:0007669"/>
    <property type="project" value="TreeGrafter"/>
</dbReference>
<dbReference type="RefSeq" id="XP_030989906.1">
    <property type="nucleotide sequence ID" value="XM_031135885.1"/>
</dbReference>
<dbReference type="GeneID" id="41969217"/>
<evidence type="ECO:0000313" key="7">
    <source>
        <dbReference type="EMBL" id="TPX08334.1"/>
    </source>
</evidence>
<dbReference type="STRING" id="1093900.A0A507APC1"/>
<feature type="compositionally biased region" description="Basic and acidic residues" evidence="5">
    <location>
        <begin position="147"/>
        <end position="185"/>
    </location>
</feature>
<dbReference type="PANTHER" id="PTHR14577">
    <property type="entry name" value="NUCLEOLAR PROTEIN 12"/>
    <property type="match status" value="1"/>
</dbReference>
<keyword evidence="8" id="KW-1185">Reference proteome</keyword>
<keyword evidence="3" id="KW-0175">Coiled coil</keyword>
<organism evidence="7 8">
    <name type="scientific">Thyridium curvatum</name>
    <dbReference type="NCBI Taxonomy" id="1093900"/>
    <lineage>
        <taxon>Eukaryota</taxon>
        <taxon>Fungi</taxon>
        <taxon>Dikarya</taxon>
        <taxon>Ascomycota</taxon>
        <taxon>Pezizomycotina</taxon>
        <taxon>Sordariomycetes</taxon>
        <taxon>Sordariomycetidae</taxon>
        <taxon>Thyridiales</taxon>
        <taxon>Thyridiaceae</taxon>
        <taxon>Thyridium</taxon>
    </lineage>
</organism>
<evidence type="ECO:0000256" key="1">
    <source>
        <dbReference type="ARBA" id="ARBA00004604"/>
    </source>
</evidence>
<name>A0A507APC1_9PEZI</name>
<evidence type="ECO:0000313" key="8">
    <source>
        <dbReference type="Proteomes" id="UP000319257"/>
    </source>
</evidence>
<accession>A0A507APC1</accession>
<feature type="compositionally biased region" description="Basic and acidic residues" evidence="5">
    <location>
        <begin position="194"/>
        <end position="208"/>
    </location>
</feature>
<sequence>MFKQPRAKKSLLPPPNKKRKVAHNIEEISFDRDARAEYLTGFHKRKVQRQKHAQEIAAEKARQERIEMRKQLREERQQAMEEHVKQVQDLLKQAEQAGQDDDGDSEDGTEDEAWDGFEDSPALEPVDQQQEYIDEDLYTTVTVESVSVDREGLHKPLEEAERREREAQSKKAMEEGDAANKDKKERPKKKKKKFTYETKFERQIADRKQKAKKAKYSR</sequence>
<dbReference type="EMBL" id="SKBQ01000007">
    <property type="protein sequence ID" value="TPX08334.1"/>
    <property type="molecule type" value="Genomic_DNA"/>
</dbReference>
<comment type="caution">
    <text evidence="7">The sequence shown here is derived from an EMBL/GenBank/DDBJ whole genome shotgun (WGS) entry which is preliminary data.</text>
</comment>
<evidence type="ECO:0000256" key="4">
    <source>
        <dbReference type="ARBA" id="ARBA00023242"/>
    </source>
</evidence>
<protein>
    <recommendedName>
        <fullName evidence="9">Ribosomal RNA-processing protein 17</fullName>
    </recommendedName>
</protein>
<dbReference type="InterPro" id="IPR019186">
    <property type="entry name" value="Nucleolar_protein_12"/>
</dbReference>
<feature type="region of interest" description="Disordered" evidence="5">
    <location>
        <begin position="1"/>
        <end position="24"/>
    </location>
</feature>
<reference evidence="7 8" key="1">
    <citation type="submission" date="2019-06" db="EMBL/GenBank/DDBJ databases">
        <title>Draft genome sequence of the filamentous fungus Phialemoniopsis curvata isolated from diesel fuel.</title>
        <authorList>
            <person name="Varaljay V.A."/>
            <person name="Lyon W.J."/>
            <person name="Crouch A.L."/>
            <person name="Drake C.E."/>
            <person name="Hollomon J.M."/>
            <person name="Nadeau L.J."/>
            <person name="Nunn H.S."/>
            <person name="Stevenson B.S."/>
            <person name="Bojanowski C.L."/>
            <person name="Crookes-Goodson W.J."/>
        </authorList>
    </citation>
    <scope>NUCLEOTIDE SEQUENCE [LARGE SCALE GENOMIC DNA]</scope>
    <source>
        <strain evidence="7 8">D216</strain>
    </source>
</reference>
<dbReference type="GO" id="GO:0005730">
    <property type="term" value="C:nucleolus"/>
    <property type="evidence" value="ECO:0007669"/>
    <property type="project" value="UniProtKB-SubCell"/>
</dbReference>
<evidence type="ECO:0000313" key="6">
    <source>
        <dbReference type="EMBL" id="TPX08195.1"/>
    </source>
</evidence>
<evidence type="ECO:0000256" key="2">
    <source>
        <dbReference type="ARBA" id="ARBA00007175"/>
    </source>
</evidence>